<name>A0A2J7YP95_STRMQ</name>
<evidence type="ECO:0000313" key="3">
    <source>
        <dbReference type="Proteomes" id="UP000236520"/>
    </source>
</evidence>
<dbReference type="CDD" id="cd00093">
    <property type="entry name" value="HTH_XRE"/>
    <property type="match status" value="1"/>
</dbReference>
<feature type="domain" description="HTH cro/C1-type" evidence="1">
    <location>
        <begin position="36"/>
        <end position="92"/>
    </location>
</feature>
<dbReference type="Gene3D" id="3.30.450.180">
    <property type="match status" value="1"/>
</dbReference>
<accession>A0A2J7YP95</accession>
<comment type="caution">
    <text evidence="2">The sequence shown here is derived from an EMBL/GenBank/DDBJ whole genome shotgun (WGS) entry which is preliminary data.</text>
</comment>
<dbReference type="PANTHER" id="PTHR35010:SF2">
    <property type="entry name" value="BLL4672 PROTEIN"/>
    <property type="match status" value="1"/>
</dbReference>
<dbReference type="Proteomes" id="UP000236520">
    <property type="component" value="Unassembled WGS sequence"/>
</dbReference>
<evidence type="ECO:0000259" key="1">
    <source>
        <dbReference type="SMART" id="SM00530"/>
    </source>
</evidence>
<dbReference type="SUPFAM" id="SSF47413">
    <property type="entry name" value="lambda repressor-like DNA-binding domains"/>
    <property type="match status" value="1"/>
</dbReference>
<dbReference type="InterPro" id="IPR041413">
    <property type="entry name" value="MLTR_LBD"/>
</dbReference>
<reference evidence="2 3" key="1">
    <citation type="submission" date="2015-09" db="EMBL/GenBank/DDBJ databases">
        <title>Genome sequence, genome mining and natural product profiling of a biocontrol bacterium Streptomyces malaysiensis F913.</title>
        <authorList>
            <person name="Xu Y."/>
            <person name="Wei J."/>
            <person name="Xie J."/>
            <person name="Li T."/>
            <person name="Zhou Z."/>
        </authorList>
    </citation>
    <scope>NUCLEOTIDE SEQUENCE [LARGE SCALE GENOMIC DNA]</scope>
    <source>
        <strain evidence="2 3">F913</strain>
    </source>
</reference>
<evidence type="ECO:0000313" key="2">
    <source>
        <dbReference type="EMBL" id="PNG89845.1"/>
    </source>
</evidence>
<sequence>MEERTSESHRMDRRRELGEFLRQRRTRIDPEQWGLVIRKRRRSTGLRREEVADLAGVSTTWYTWLEQGRDINVSEQVLLAVGRVLLLDHHELDYLFTLTGRVAPSDTGLRTELPETVDVVMRQLDPLPAAVYNPRLDILAFNEGYRWLMGMDLYPRPDHNALLLRFTNKDWQARIDPDMDTIATTVANFRAAYAQHVGEPAWKDLIGRLEGIALFDELWARHDVEPRTGLVKKYVHPEAGPLTFDSIPLWISKSSDVRITVYTPADAASKDALHSTVRVG</sequence>
<proteinExistence type="predicted"/>
<dbReference type="GO" id="GO:0003677">
    <property type="term" value="F:DNA binding"/>
    <property type="evidence" value="ECO:0007669"/>
    <property type="project" value="InterPro"/>
</dbReference>
<keyword evidence="3" id="KW-1185">Reference proteome</keyword>
<dbReference type="Pfam" id="PF13560">
    <property type="entry name" value="HTH_31"/>
    <property type="match status" value="1"/>
</dbReference>
<dbReference type="AlphaFoldDB" id="A0A2J7YP95"/>
<dbReference type="SMART" id="SM00530">
    <property type="entry name" value="HTH_XRE"/>
    <property type="match status" value="1"/>
</dbReference>
<dbReference type="Pfam" id="PF17765">
    <property type="entry name" value="MLTR_LBD"/>
    <property type="match status" value="1"/>
</dbReference>
<dbReference type="InterPro" id="IPR010982">
    <property type="entry name" value="Lambda_DNA-bd_dom_sf"/>
</dbReference>
<dbReference type="PANTHER" id="PTHR35010">
    <property type="entry name" value="BLL4672 PROTEIN-RELATED"/>
    <property type="match status" value="1"/>
</dbReference>
<dbReference type="Gene3D" id="1.10.260.40">
    <property type="entry name" value="lambda repressor-like DNA-binding domains"/>
    <property type="match status" value="1"/>
</dbReference>
<gene>
    <name evidence="2" type="ORF">SMF913_25310</name>
</gene>
<protein>
    <recommendedName>
        <fullName evidence="1">HTH cro/C1-type domain-containing protein</fullName>
    </recommendedName>
</protein>
<dbReference type="InterPro" id="IPR001387">
    <property type="entry name" value="Cro/C1-type_HTH"/>
</dbReference>
<organism evidence="2 3">
    <name type="scientific">Streptomyces malaysiensis</name>
    <dbReference type="NCBI Taxonomy" id="92644"/>
    <lineage>
        <taxon>Bacteria</taxon>
        <taxon>Bacillati</taxon>
        <taxon>Actinomycetota</taxon>
        <taxon>Actinomycetes</taxon>
        <taxon>Kitasatosporales</taxon>
        <taxon>Streptomycetaceae</taxon>
        <taxon>Streptomyces</taxon>
        <taxon>Streptomyces violaceusniger group</taxon>
    </lineage>
</organism>
<dbReference type="EMBL" id="LJIW01000002">
    <property type="protein sequence ID" value="PNG89845.1"/>
    <property type="molecule type" value="Genomic_DNA"/>
</dbReference>